<evidence type="ECO:0000256" key="2">
    <source>
        <dbReference type="ARBA" id="ARBA00022857"/>
    </source>
</evidence>
<evidence type="ECO:0000259" key="3">
    <source>
        <dbReference type="Pfam" id="PF05368"/>
    </source>
</evidence>
<evidence type="ECO:0000313" key="5">
    <source>
        <dbReference type="Proteomes" id="UP000325579"/>
    </source>
</evidence>
<gene>
    <name evidence="4" type="ORF">BDV37DRAFT_293156</name>
</gene>
<dbReference type="PANTHER" id="PTHR42748:SF7">
    <property type="entry name" value="NMRA LIKE REDOX SENSOR 1-RELATED"/>
    <property type="match status" value="1"/>
</dbReference>
<dbReference type="InterPro" id="IPR036291">
    <property type="entry name" value="NAD(P)-bd_dom_sf"/>
</dbReference>
<feature type="domain" description="NmrA-like" evidence="3">
    <location>
        <begin position="6"/>
        <end position="283"/>
    </location>
</feature>
<dbReference type="PANTHER" id="PTHR42748">
    <property type="entry name" value="NITROGEN METABOLITE REPRESSION PROTEIN NMRA FAMILY MEMBER"/>
    <property type="match status" value="1"/>
</dbReference>
<proteinExistence type="inferred from homology"/>
<dbReference type="InterPro" id="IPR008030">
    <property type="entry name" value="NmrA-like"/>
</dbReference>
<keyword evidence="2" id="KW-0521">NADP</keyword>
<dbReference type="RefSeq" id="XP_031942771.1">
    <property type="nucleotide sequence ID" value="XM_032089345.1"/>
</dbReference>
<dbReference type="SUPFAM" id="SSF51735">
    <property type="entry name" value="NAD(P)-binding Rossmann-fold domains"/>
    <property type="match status" value="1"/>
</dbReference>
<dbReference type="AlphaFoldDB" id="A0A5N6HMZ0"/>
<dbReference type="GeneID" id="43674036"/>
<sequence length="316" mass="34096">MAPAVKRITIFGATGLQGSSVVHSLLRDQTSNFKVRAITRAPLSEKSQALQSLGVEVARADGWMAHEIQEAFSGSWAAFVNTNSDDPIFQNPDGPTEFDLGKSIVDGIVAANVRILVLSSMRPAGEATGGKMHIKTMDMKARIEDFFLSDVMAQVHRGFPCHPDAEGFLSLHLPRWGDNDAAPFIAIADDFGDLVHGILLDPHKWKDQTVQAVSETRSLEEFVRIFSEATGKKARYVPLPSWKSLGEGVAELEDPRLLFAYGELTGGRYFGVEPSSTTTALELKKLAATAQGKDGVGAELTSLASFFAANFGPSSN</sequence>
<keyword evidence="5" id="KW-1185">Reference proteome</keyword>
<organism evidence="4 5">
    <name type="scientific">Aspergillus pseudonomiae</name>
    <dbReference type="NCBI Taxonomy" id="1506151"/>
    <lineage>
        <taxon>Eukaryota</taxon>
        <taxon>Fungi</taxon>
        <taxon>Dikarya</taxon>
        <taxon>Ascomycota</taxon>
        <taxon>Pezizomycotina</taxon>
        <taxon>Eurotiomycetes</taxon>
        <taxon>Eurotiomycetidae</taxon>
        <taxon>Eurotiales</taxon>
        <taxon>Aspergillaceae</taxon>
        <taxon>Aspergillus</taxon>
        <taxon>Aspergillus subgen. Circumdati</taxon>
    </lineage>
</organism>
<evidence type="ECO:0000313" key="4">
    <source>
        <dbReference type="EMBL" id="KAE8405452.1"/>
    </source>
</evidence>
<accession>A0A5N7DG94</accession>
<dbReference type="GO" id="GO:0005634">
    <property type="term" value="C:nucleus"/>
    <property type="evidence" value="ECO:0007669"/>
    <property type="project" value="TreeGrafter"/>
</dbReference>
<dbReference type="Proteomes" id="UP000325579">
    <property type="component" value="Unassembled WGS sequence"/>
</dbReference>
<reference evidence="4 5" key="1">
    <citation type="submission" date="2019-04" db="EMBL/GenBank/DDBJ databases">
        <authorList>
            <consortium name="DOE Joint Genome Institute"/>
            <person name="Mondo S."/>
            <person name="Kjaerbolling I."/>
            <person name="Vesth T."/>
            <person name="Frisvad J.C."/>
            <person name="Nybo J.L."/>
            <person name="Theobald S."/>
            <person name="Kildgaard S."/>
            <person name="Isbrandt T."/>
            <person name="Kuo A."/>
            <person name="Sato A."/>
            <person name="Lyhne E.K."/>
            <person name="Kogle M.E."/>
            <person name="Wiebenga A."/>
            <person name="Kun R.S."/>
            <person name="Lubbers R.J."/>
            <person name="Makela M.R."/>
            <person name="Barry K."/>
            <person name="Chovatia M."/>
            <person name="Clum A."/>
            <person name="Daum C."/>
            <person name="Haridas S."/>
            <person name="He G."/>
            <person name="LaButti K."/>
            <person name="Lipzen A."/>
            <person name="Riley R."/>
            <person name="Salamov A."/>
            <person name="Simmons B.A."/>
            <person name="Magnuson J.K."/>
            <person name="Henrissat B."/>
            <person name="Mortensen U.H."/>
            <person name="Larsen T.O."/>
            <person name="Devries R.P."/>
            <person name="Grigoriev I.V."/>
            <person name="Machida M."/>
            <person name="Baker S.E."/>
            <person name="Andersen M.R."/>
            <person name="Cantor M.N."/>
            <person name="Hua S.X."/>
        </authorList>
    </citation>
    <scope>NUCLEOTIDE SEQUENCE [LARGE SCALE GENOMIC DNA]</scope>
    <source>
        <strain evidence="4 5">CBS 119388</strain>
    </source>
</reference>
<dbReference type="InterPro" id="IPR051164">
    <property type="entry name" value="NmrA-like_oxidored"/>
</dbReference>
<dbReference type="Gene3D" id="3.90.25.10">
    <property type="entry name" value="UDP-galactose 4-epimerase, domain 1"/>
    <property type="match status" value="1"/>
</dbReference>
<dbReference type="EMBL" id="ML736760">
    <property type="protein sequence ID" value="KAE8405452.1"/>
    <property type="molecule type" value="Genomic_DNA"/>
</dbReference>
<dbReference type="Gene3D" id="3.40.50.720">
    <property type="entry name" value="NAD(P)-binding Rossmann-like Domain"/>
    <property type="match status" value="1"/>
</dbReference>
<accession>A0A5N6HMZ0</accession>
<name>A0A5N6HMZ0_9EURO</name>
<evidence type="ECO:0000256" key="1">
    <source>
        <dbReference type="ARBA" id="ARBA00006328"/>
    </source>
</evidence>
<dbReference type="OrthoDB" id="300709at2759"/>
<protein>
    <submittedName>
        <fullName evidence="4">Putative hscarg dehydrogenase</fullName>
    </submittedName>
</protein>
<dbReference type="Pfam" id="PF05368">
    <property type="entry name" value="NmrA"/>
    <property type="match status" value="1"/>
</dbReference>
<comment type="similarity">
    <text evidence="1">Belongs to the NmrA-type oxidoreductase family.</text>
</comment>